<dbReference type="InterPro" id="IPR001077">
    <property type="entry name" value="COMT_C"/>
</dbReference>
<sequence length="334" mass="35237">MDASARLLGLINGYRVSQAVYVAARLGLADHLADEPMTIAGLASTVGCDGPALRRLVRGLVAVEVLAELDDGRIALAPLGQQLRSDAPGKLGDWAGFVGRPSTWQAWGALEHSVRTGQNAFVSVHGRDVWQFRAEDPAEGQIFDAAMTAIANNIVEAMLAAYDFSGIGSVADIGGGHGALLAALLTRYPAMKGILFDQPHVVAGAAEPVRLAGVADRCEIVGGDFFAAVPSNVDAYLVKSVVHDWPDEQAIAILRSCRAAMKPSSKILLIERVISGPPYLLSSVMSDLNMLVGPGGQERSEDEYARLLIAAGLKLSKAIPTDSGFWIVEAKADN</sequence>
<dbReference type="AlphaFoldDB" id="A0A8J3VE66"/>
<keyword evidence="3" id="KW-0949">S-adenosyl-L-methionine</keyword>
<evidence type="ECO:0000259" key="6">
    <source>
        <dbReference type="Pfam" id="PF08100"/>
    </source>
</evidence>
<keyword evidence="8" id="KW-1185">Reference proteome</keyword>
<dbReference type="GO" id="GO:0046983">
    <property type="term" value="F:protein dimerization activity"/>
    <property type="evidence" value="ECO:0007669"/>
    <property type="project" value="InterPro"/>
</dbReference>
<dbReference type="PANTHER" id="PTHR43712:SF2">
    <property type="entry name" value="O-METHYLTRANSFERASE CICE"/>
    <property type="match status" value="1"/>
</dbReference>
<organism evidence="7 8">
    <name type="scientific">Rhizocola hellebori</name>
    <dbReference type="NCBI Taxonomy" id="1392758"/>
    <lineage>
        <taxon>Bacteria</taxon>
        <taxon>Bacillati</taxon>
        <taxon>Actinomycetota</taxon>
        <taxon>Actinomycetes</taxon>
        <taxon>Micromonosporales</taxon>
        <taxon>Micromonosporaceae</taxon>
        <taxon>Rhizocola</taxon>
    </lineage>
</organism>
<protein>
    <submittedName>
        <fullName evidence="7">Methyltransferase</fullName>
    </submittedName>
</protein>
<dbReference type="GO" id="GO:0008171">
    <property type="term" value="F:O-methyltransferase activity"/>
    <property type="evidence" value="ECO:0007669"/>
    <property type="project" value="InterPro"/>
</dbReference>
<dbReference type="PANTHER" id="PTHR43712">
    <property type="entry name" value="PUTATIVE (AFU_ORTHOLOGUE AFUA_4G14580)-RELATED"/>
    <property type="match status" value="1"/>
</dbReference>
<dbReference type="CDD" id="cd02440">
    <property type="entry name" value="AdoMet_MTases"/>
    <property type="match status" value="1"/>
</dbReference>
<feature type="active site" description="Proton acceptor" evidence="4">
    <location>
        <position position="243"/>
    </location>
</feature>
<dbReference type="GO" id="GO:0032259">
    <property type="term" value="P:methylation"/>
    <property type="evidence" value="ECO:0007669"/>
    <property type="project" value="UniProtKB-KW"/>
</dbReference>
<evidence type="ECO:0000313" key="8">
    <source>
        <dbReference type="Proteomes" id="UP000612899"/>
    </source>
</evidence>
<dbReference type="SUPFAM" id="SSF53335">
    <property type="entry name" value="S-adenosyl-L-methionine-dependent methyltransferases"/>
    <property type="match status" value="1"/>
</dbReference>
<dbReference type="InterPro" id="IPR029063">
    <property type="entry name" value="SAM-dependent_MTases_sf"/>
</dbReference>
<dbReference type="Gene3D" id="1.10.287.1350">
    <property type="match status" value="1"/>
</dbReference>
<evidence type="ECO:0000256" key="3">
    <source>
        <dbReference type="ARBA" id="ARBA00022691"/>
    </source>
</evidence>
<feature type="domain" description="O-methyltransferase C-terminal" evidence="5">
    <location>
        <begin position="107"/>
        <end position="313"/>
    </location>
</feature>
<dbReference type="PIRSF" id="PIRSF005739">
    <property type="entry name" value="O-mtase"/>
    <property type="match status" value="1"/>
</dbReference>
<gene>
    <name evidence="7" type="ORF">Rhe02_11080</name>
</gene>
<dbReference type="InterPro" id="IPR036390">
    <property type="entry name" value="WH_DNA-bd_sf"/>
</dbReference>
<accession>A0A8J3VE66</accession>
<dbReference type="InterPro" id="IPR016461">
    <property type="entry name" value="COMT-like"/>
</dbReference>
<reference evidence="7" key="1">
    <citation type="submission" date="2021-01" db="EMBL/GenBank/DDBJ databases">
        <title>Whole genome shotgun sequence of Rhizocola hellebori NBRC 109834.</title>
        <authorList>
            <person name="Komaki H."/>
            <person name="Tamura T."/>
        </authorList>
    </citation>
    <scope>NUCLEOTIDE SEQUENCE</scope>
    <source>
        <strain evidence="7">NBRC 109834</strain>
    </source>
</reference>
<evidence type="ECO:0000256" key="4">
    <source>
        <dbReference type="PIRSR" id="PIRSR005739-1"/>
    </source>
</evidence>
<dbReference type="RefSeq" id="WP_203906964.1">
    <property type="nucleotide sequence ID" value="NZ_BONY01000005.1"/>
</dbReference>
<dbReference type="EMBL" id="BONY01000005">
    <property type="protein sequence ID" value="GIH03041.1"/>
    <property type="molecule type" value="Genomic_DNA"/>
</dbReference>
<dbReference type="Pfam" id="PF08100">
    <property type="entry name" value="Dimerisation"/>
    <property type="match status" value="1"/>
</dbReference>
<proteinExistence type="predicted"/>
<dbReference type="PROSITE" id="PS51683">
    <property type="entry name" value="SAM_OMT_II"/>
    <property type="match status" value="1"/>
</dbReference>
<evidence type="ECO:0000256" key="2">
    <source>
        <dbReference type="ARBA" id="ARBA00022679"/>
    </source>
</evidence>
<keyword evidence="1 7" id="KW-0489">Methyltransferase</keyword>
<dbReference type="InterPro" id="IPR036388">
    <property type="entry name" value="WH-like_DNA-bd_sf"/>
</dbReference>
<evidence type="ECO:0000259" key="5">
    <source>
        <dbReference type="Pfam" id="PF00891"/>
    </source>
</evidence>
<keyword evidence="2" id="KW-0808">Transferase</keyword>
<dbReference type="Pfam" id="PF00891">
    <property type="entry name" value="Methyltransf_2"/>
    <property type="match status" value="1"/>
</dbReference>
<evidence type="ECO:0000256" key="1">
    <source>
        <dbReference type="ARBA" id="ARBA00022603"/>
    </source>
</evidence>
<dbReference type="Gene3D" id="1.10.10.10">
    <property type="entry name" value="Winged helix-like DNA-binding domain superfamily/Winged helix DNA-binding domain"/>
    <property type="match status" value="1"/>
</dbReference>
<dbReference type="InterPro" id="IPR012967">
    <property type="entry name" value="COMT_dimerisation"/>
</dbReference>
<comment type="caution">
    <text evidence="7">The sequence shown here is derived from an EMBL/GenBank/DDBJ whole genome shotgun (WGS) entry which is preliminary data.</text>
</comment>
<feature type="domain" description="O-methyltransferase dimerisation" evidence="6">
    <location>
        <begin position="10"/>
        <end position="70"/>
    </location>
</feature>
<evidence type="ECO:0000313" key="7">
    <source>
        <dbReference type="EMBL" id="GIH03041.1"/>
    </source>
</evidence>
<dbReference type="Gene3D" id="3.40.50.150">
    <property type="entry name" value="Vaccinia Virus protein VP39"/>
    <property type="match status" value="1"/>
</dbReference>
<name>A0A8J3VE66_9ACTN</name>
<dbReference type="Proteomes" id="UP000612899">
    <property type="component" value="Unassembled WGS sequence"/>
</dbReference>
<dbReference type="SUPFAM" id="SSF46785">
    <property type="entry name" value="Winged helix' DNA-binding domain"/>
    <property type="match status" value="1"/>
</dbReference>